<feature type="transmembrane region" description="Helical" evidence="1">
    <location>
        <begin position="294"/>
        <end position="313"/>
    </location>
</feature>
<dbReference type="EMBL" id="CP001843">
    <property type="protein sequence ID" value="AEF85131.1"/>
    <property type="molecule type" value="Genomic_DNA"/>
</dbReference>
<dbReference type="AlphaFoldDB" id="F5YNZ5"/>
<dbReference type="InterPro" id="IPR050834">
    <property type="entry name" value="Glycosyltransf_2"/>
</dbReference>
<protein>
    <submittedName>
        <fullName evidence="3">dTDP-rhamnosyl transferase RfbG</fullName>
        <ecNumber evidence="3">2.-.-.-</ecNumber>
    </submittedName>
</protein>
<dbReference type="Proteomes" id="UP000009223">
    <property type="component" value="Chromosome"/>
</dbReference>
<dbReference type="InterPro" id="IPR029044">
    <property type="entry name" value="Nucleotide-diphossugar_trans"/>
</dbReference>
<evidence type="ECO:0000256" key="1">
    <source>
        <dbReference type="SAM" id="Phobius"/>
    </source>
</evidence>
<name>F5YNZ5_TREPZ</name>
<keyword evidence="1" id="KW-0472">Membrane</keyword>
<sequence length="321" mass="37775">MEIKDKTCKPNIAVLLAAYNGEEWIYEQIKTILNQNDVNIHIYISVDLSTDNTYNIVRSLSEECSEITLLPYGEIFGSAAKNFYNLILNVPIEDYDYISLSDQDDIWLEDKLSKAIDKLNKLNADGYSSNVMAVWESGKKVLIKKSFPQRKYDYLFEAPGPGCTFLLKNNLIIGLKKIMADKKKYLFQLNMHDWFIYAYARSHNYKWIIDNKYYINYRQHNHNELGANFGYRAFINRIKIMLTGYGISQSILIINYLELQDIPFVQKWYAANKIDFRNLALNTNQCRRRRKDRFFFFVLCILLLIINKFKGIYDSKIYFAG</sequence>
<dbReference type="STRING" id="545694.TREPR_0009"/>
<evidence type="ECO:0000313" key="4">
    <source>
        <dbReference type="Proteomes" id="UP000009223"/>
    </source>
</evidence>
<dbReference type="RefSeq" id="WP_015706441.1">
    <property type="nucleotide sequence ID" value="NC_015578.1"/>
</dbReference>
<evidence type="ECO:0000313" key="3">
    <source>
        <dbReference type="EMBL" id="AEF85131.1"/>
    </source>
</evidence>
<dbReference type="HOGENOM" id="CLU_025996_2_1_12"/>
<feature type="domain" description="Glycosyltransferase 2-like" evidence="2">
    <location>
        <begin position="14"/>
        <end position="133"/>
    </location>
</feature>
<proteinExistence type="predicted"/>
<organism evidence="3 4">
    <name type="scientific">Treponema primitia (strain ATCC BAA-887 / DSM 12427 / ZAS-2)</name>
    <dbReference type="NCBI Taxonomy" id="545694"/>
    <lineage>
        <taxon>Bacteria</taxon>
        <taxon>Pseudomonadati</taxon>
        <taxon>Spirochaetota</taxon>
        <taxon>Spirochaetia</taxon>
        <taxon>Spirochaetales</taxon>
        <taxon>Treponemataceae</taxon>
        <taxon>Treponema</taxon>
    </lineage>
</organism>
<dbReference type="GO" id="GO:0016740">
    <property type="term" value="F:transferase activity"/>
    <property type="evidence" value="ECO:0007669"/>
    <property type="project" value="UniProtKB-KW"/>
</dbReference>
<reference evidence="4" key="1">
    <citation type="submission" date="2009-12" db="EMBL/GenBank/DDBJ databases">
        <title>Complete sequence of Treponema primitia strain ZAS-2.</title>
        <authorList>
            <person name="Tetu S.G."/>
            <person name="Matson E."/>
            <person name="Ren Q."/>
            <person name="Seshadri R."/>
            <person name="Elbourne L."/>
            <person name="Hassan K.A."/>
            <person name="Durkin A."/>
            <person name="Radune D."/>
            <person name="Mohamoud Y."/>
            <person name="Shay R."/>
            <person name="Jin S."/>
            <person name="Zhang X."/>
            <person name="Lucey K."/>
            <person name="Ballor N.R."/>
            <person name="Ottesen E."/>
            <person name="Rosenthal R."/>
            <person name="Allen A."/>
            <person name="Leadbetter J.R."/>
            <person name="Paulsen I.T."/>
        </authorList>
    </citation>
    <scope>NUCLEOTIDE SEQUENCE [LARGE SCALE GENOMIC DNA]</scope>
    <source>
        <strain evidence="4">ATCC BAA-887 / DSM 12427 / ZAS-2</strain>
    </source>
</reference>
<accession>F5YNZ5</accession>
<dbReference type="PANTHER" id="PTHR43685:SF2">
    <property type="entry name" value="GLYCOSYLTRANSFERASE 2-LIKE DOMAIN-CONTAINING PROTEIN"/>
    <property type="match status" value="1"/>
</dbReference>
<gene>
    <name evidence="3" type="ordered locus">TREPR_0009</name>
</gene>
<keyword evidence="4" id="KW-1185">Reference proteome</keyword>
<keyword evidence="1" id="KW-0812">Transmembrane</keyword>
<dbReference type="InterPro" id="IPR001173">
    <property type="entry name" value="Glyco_trans_2-like"/>
</dbReference>
<dbReference type="eggNOG" id="COG0463">
    <property type="taxonomic scope" value="Bacteria"/>
</dbReference>
<keyword evidence="3" id="KW-0808">Transferase</keyword>
<reference evidence="3 4" key="2">
    <citation type="journal article" date="2011" name="ISME J.">
        <title>RNA-seq reveals cooperative metabolic interactions between two termite-gut spirochete species in co-culture.</title>
        <authorList>
            <person name="Rosenthal A.Z."/>
            <person name="Matson E.G."/>
            <person name="Eldar A."/>
            <person name="Leadbetter J.R."/>
        </authorList>
    </citation>
    <scope>NUCLEOTIDE SEQUENCE [LARGE SCALE GENOMIC DNA]</scope>
    <source>
        <strain evidence="4">ATCC BAA-887 / DSM 12427 / ZAS-2</strain>
    </source>
</reference>
<dbReference type="SUPFAM" id="SSF53448">
    <property type="entry name" value="Nucleotide-diphospho-sugar transferases"/>
    <property type="match status" value="1"/>
</dbReference>
<dbReference type="Pfam" id="PF00535">
    <property type="entry name" value="Glycos_transf_2"/>
    <property type="match status" value="1"/>
</dbReference>
<dbReference type="KEGG" id="tpi:TREPR_0009"/>
<dbReference type="EC" id="2.-.-.-" evidence="3"/>
<keyword evidence="1" id="KW-1133">Transmembrane helix</keyword>
<dbReference type="PANTHER" id="PTHR43685">
    <property type="entry name" value="GLYCOSYLTRANSFERASE"/>
    <property type="match status" value="1"/>
</dbReference>
<dbReference type="Gene3D" id="3.90.550.10">
    <property type="entry name" value="Spore Coat Polysaccharide Biosynthesis Protein SpsA, Chain A"/>
    <property type="match status" value="1"/>
</dbReference>
<evidence type="ECO:0000259" key="2">
    <source>
        <dbReference type="Pfam" id="PF00535"/>
    </source>
</evidence>